<feature type="domain" description="Chorismate-utilising enzyme C-terminal" evidence="1">
    <location>
        <begin position="8"/>
        <end position="255"/>
    </location>
</feature>
<dbReference type="Proteomes" id="UP001500928">
    <property type="component" value="Unassembled WGS sequence"/>
</dbReference>
<evidence type="ECO:0000259" key="1">
    <source>
        <dbReference type="Pfam" id="PF00425"/>
    </source>
</evidence>
<dbReference type="InterPro" id="IPR005801">
    <property type="entry name" value="ADC_synthase"/>
</dbReference>
<dbReference type="PANTHER" id="PTHR42839">
    <property type="entry name" value="ISOCHORISMATE SYNTHASE ENTC"/>
    <property type="match status" value="1"/>
</dbReference>
<evidence type="ECO:0000313" key="2">
    <source>
        <dbReference type="EMBL" id="GAA4787625.1"/>
    </source>
</evidence>
<comment type="caution">
    <text evidence="2">The sequence shown here is derived from an EMBL/GenBank/DDBJ whole genome shotgun (WGS) entry which is preliminary data.</text>
</comment>
<dbReference type="RefSeq" id="WP_345414169.1">
    <property type="nucleotide sequence ID" value="NZ_BAABHO010000014.1"/>
</dbReference>
<name>A0ABP9AY16_9PSEU</name>
<reference evidence="3" key="1">
    <citation type="journal article" date="2019" name="Int. J. Syst. Evol. Microbiol.">
        <title>The Global Catalogue of Microorganisms (GCM) 10K type strain sequencing project: providing services to taxonomists for standard genome sequencing and annotation.</title>
        <authorList>
            <consortium name="The Broad Institute Genomics Platform"/>
            <consortium name="The Broad Institute Genome Sequencing Center for Infectious Disease"/>
            <person name="Wu L."/>
            <person name="Ma J."/>
        </authorList>
    </citation>
    <scope>NUCLEOTIDE SEQUENCE [LARGE SCALE GENOMIC DNA]</scope>
    <source>
        <strain evidence="3">JCM 17979</strain>
    </source>
</reference>
<dbReference type="Gene3D" id="3.60.120.10">
    <property type="entry name" value="Anthranilate synthase"/>
    <property type="match status" value="1"/>
</dbReference>
<dbReference type="Pfam" id="PF00425">
    <property type="entry name" value="Chorismate_bind"/>
    <property type="match status" value="1"/>
</dbReference>
<accession>A0ABP9AY16</accession>
<dbReference type="InterPro" id="IPR015890">
    <property type="entry name" value="Chorismate_C"/>
</dbReference>
<dbReference type="SUPFAM" id="SSF56322">
    <property type="entry name" value="ADC synthase"/>
    <property type="match status" value="1"/>
</dbReference>
<dbReference type="PANTHER" id="PTHR42839:SF2">
    <property type="entry name" value="ISOCHORISMATE SYNTHASE ENTC"/>
    <property type="match status" value="1"/>
</dbReference>
<organism evidence="2 3">
    <name type="scientific">Actinomycetospora chlora</name>
    <dbReference type="NCBI Taxonomy" id="663608"/>
    <lineage>
        <taxon>Bacteria</taxon>
        <taxon>Bacillati</taxon>
        <taxon>Actinomycetota</taxon>
        <taxon>Actinomycetes</taxon>
        <taxon>Pseudonocardiales</taxon>
        <taxon>Pseudonocardiaceae</taxon>
        <taxon>Actinomycetospora</taxon>
    </lineage>
</organism>
<protein>
    <recommendedName>
        <fullName evidence="1">Chorismate-utilising enzyme C-terminal domain-containing protein</fullName>
    </recommendedName>
</protein>
<sequence length="274" mass="28173">MRPDPAPARYAAAVNRALALIADGEVGSVVLARALDLVAPHPVDATEVLTQLVHLAGPDVAAFRAGPLVGIADELLVSRHGDRVVSAPLAGTAERSPDPDEDVRRGRELAASADLTTHAAAVARVAEVLAPWCDDLAVPAAPGLVATDRRWRLVTRVEGRLRVPRPTALELAEALRPAAGAWGDPPEVARAVAGDLGRSGGTDRGALGDLVGWCDADGDGEWRAVGPCAEVAGRHVRLLASSLVAAGCRPEAELAGTGATFRTLLAAVGIESMP</sequence>
<gene>
    <name evidence="2" type="ORF">GCM10023200_22360</name>
</gene>
<proteinExistence type="predicted"/>
<keyword evidence="3" id="KW-1185">Reference proteome</keyword>
<evidence type="ECO:0000313" key="3">
    <source>
        <dbReference type="Proteomes" id="UP001500928"/>
    </source>
</evidence>
<dbReference type="EMBL" id="BAABHO010000014">
    <property type="protein sequence ID" value="GAA4787625.1"/>
    <property type="molecule type" value="Genomic_DNA"/>
</dbReference>